<sequence length="110" mass="11985">MGRHVGTRRLFHGGACGFLLKDSGPALLVEAIRAAVSGEALVSPSITVRLLENLRNRATARQVVQNTLSGREVEMVRLEQCSGLVDRLRVGCLVKRGGRTFPSDRLMVTE</sequence>
<dbReference type="Proteomes" id="UP001597058">
    <property type="component" value="Unassembled WGS sequence"/>
</dbReference>
<proteinExistence type="predicted"/>
<keyword evidence="2" id="KW-1185">Reference proteome</keyword>
<protein>
    <submittedName>
        <fullName evidence="1">Uncharacterized protein</fullName>
    </submittedName>
</protein>
<organism evidence="1 2">
    <name type="scientific">Streptomyces kaempferi</name>
    <dbReference type="NCBI Taxonomy" id="333725"/>
    <lineage>
        <taxon>Bacteria</taxon>
        <taxon>Bacillati</taxon>
        <taxon>Actinomycetota</taxon>
        <taxon>Actinomycetes</taxon>
        <taxon>Kitasatosporales</taxon>
        <taxon>Streptomycetaceae</taxon>
        <taxon>Streptomyces</taxon>
    </lineage>
</organism>
<evidence type="ECO:0000313" key="1">
    <source>
        <dbReference type="EMBL" id="MFD1313245.1"/>
    </source>
</evidence>
<dbReference type="RefSeq" id="WP_381241770.1">
    <property type="nucleotide sequence ID" value="NZ_JBHSKH010000101.1"/>
</dbReference>
<dbReference type="EMBL" id="JBHTMM010000174">
    <property type="protein sequence ID" value="MFD1313245.1"/>
    <property type="molecule type" value="Genomic_DNA"/>
</dbReference>
<dbReference type="Gene3D" id="3.40.50.2300">
    <property type="match status" value="1"/>
</dbReference>
<evidence type="ECO:0000313" key="2">
    <source>
        <dbReference type="Proteomes" id="UP001597058"/>
    </source>
</evidence>
<reference evidence="2" key="1">
    <citation type="journal article" date="2019" name="Int. J. Syst. Evol. Microbiol.">
        <title>The Global Catalogue of Microorganisms (GCM) 10K type strain sequencing project: providing services to taxonomists for standard genome sequencing and annotation.</title>
        <authorList>
            <consortium name="The Broad Institute Genomics Platform"/>
            <consortium name="The Broad Institute Genome Sequencing Center for Infectious Disease"/>
            <person name="Wu L."/>
            <person name="Ma J."/>
        </authorList>
    </citation>
    <scope>NUCLEOTIDE SEQUENCE [LARGE SCALE GENOMIC DNA]</scope>
    <source>
        <strain evidence="2">CGMCC 4.7020</strain>
    </source>
</reference>
<name>A0ABW3XVA2_9ACTN</name>
<comment type="caution">
    <text evidence="1">The sequence shown here is derived from an EMBL/GenBank/DDBJ whole genome shotgun (WGS) entry which is preliminary data.</text>
</comment>
<accession>A0ABW3XVA2</accession>
<gene>
    <name evidence="1" type="ORF">ACFQ5X_46895</name>
</gene>